<evidence type="ECO:0000313" key="1">
    <source>
        <dbReference type="EMBL" id="OKH28576.1"/>
    </source>
</evidence>
<dbReference type="AlphaFoldDB" id="A0A1U7HYC6"/>
<dbReference type="STRING" id="247279.NIES1031_04945"/>
<protein>
    <submittedName>
        <fullName evidence="1">Uncharacterized protein</fullName>
    </submittedName>
</protein>
<keyword evidence="2" id="KW-1185">Reference proteome</keyword>
<accession>A0A1U7HYC6</accession>
<reference evidence="1 2" key="1">
    <citation type="submission" date="2016-11" db="EMBL/GenBank/DDBJ databases">
        <title>Draft Genome Sequences of Nine Cyanobacterial Strains from Diverse Habitats.</title>
        <authorList>
            <person name="Zhu T."/>
            <person name="Hou S."/>
            <person name="Lu X."/>
            <person name="Hess W.R."/>
        </authorList>
    </citation>
    <scope>NUCLEOTIDE SEQUENCE [LARGE SCALE GENOMIC DNA]</scope>
    <source>
        <strain evidence="1 2">5.2 s.c.1</strain>
    </source>
</reference>
<dbReference type="RefSeq" id="WP_073548371.1">
    <property type="nucleotide sequence ID" value="NZ_CAWMVK010000023.1"/>
</dbReference>
<dbReference type="EMBL" id="MRCC01000003">
    <property type="protein sequence ID" value="OKH28576.1"/>
    <property type="molecule type" value="Genomic_DNA"/>
</dbReference>
<sequence length="94" mass="10985">MRLDEFAQQERCSTSLPSALQALWYAKKGDWNQAHEIVQEANDADSAWVHAYLHRQEGDLSNARYWYRRSQRPESTASLSQEWQEIAGELLKMT</sequence>
<organism evidence="1 2">
    <name type="scientific">Chroogloeocystis siderophila 5.2 s.c.1</name>
    <dbReference type="NCBI Taxonomy" id="247279"/>
    <lineage>
        <taxon>Bacteria</taxon>
        <taxon>Bacillati</taxon>
        <taxon>Cyanobacteriota</taxon>
        <taxon>Cyanophyceae</taxon>
        <taxon>Oscillatoriophycideae</taxon>
        <taxon>Chroococcales</taxon>
        <taxon>Chroococcaceae</taxon>
        <taxon>Chroogloeocystis</taxon>
    </lineage>
</organism>
<proteinExistence type="predicted"/>
<dbReference type="OrthoDB" id="370799at2"/>
<evidence type="ECO:0000313" key="2">
    <source>
        <dbReference type="Proteomes" id="UP000185984"/>
    </source>
</evidence>
<name>A0A1U7HYC6_9CHRO</name>
<comment type="caution">
    <text evidence="1">The sequence shown here is derived from an EMBL/GenBank/DDBJ whole genome shotgun (WGS) entry which is preliminary data.</text>
</comment>
<dbReference type="Proteomes" id="UP000185984">
    <property type="component" value="Unassembled WGS sequence"/>
</dbReference>
<gene>
    <name evidence="1" type="ORF">NIES1031_04945</name>
</gene>